<keyword evidence="6" id="KW-0460">Magnesium</keyword>
<reference evidence="8 9" key="1">
    <citation type="submission" date="2017-03" db="EMBL/GenBank/DDBJ databases">
        <title>Comparative genomics of honeybee gut symbionts reveal geographically distinct and subgroup specific antibiotic resistance.</title>
        <authorList>
            <person name="Ludvigsen J."/>
            <person name="Porcellato D."/>
            <person name="Labee-Lund T.M."/>
            <person name="Amdam G.V."/>
            <person name="Rudi K."/>
        </authorList>
    </citation>
    <scope>NUCLEOTIDE SEQUENCE [LARGE SCALE GENOMIC DNA]</scope>
    <source>
        <strain evidence="8 9">A-4-12</strain>
    </source>
</reference>
<comment type="cofactor">
    <cofactor evidence="6">
        <name>Mg(2+)</name>
        <dbReference type="ChEBI" id="CHEBI:18420"/>
    </cofactor>
    <text evidence="6">Binds 1 Mg(2+) ion per trimer.</text>
</comment>
<evidence type="ECO:0000256" key="4">
    <source>
        <dbReference type="ARBA" id="ARBA00022683"/>
    </source>
</evidence>
<name>A0A242NTL0_9GAMM</name>
<dbReference type="PIRSF" id="PIRSF000699">
    <property type="entry name" value="PTS_IILac_III"/>
    <property type="match status" value="1"/>
</dbReference>
<proteinExistence type="predicted"/>
<dbReference type="GO" id="GO:0016740">
    <property type="term" value="F:transferase activity"/>
    <property type="evidence" value="ECO:0007669"/>
    <property type="project" value="UniProtKB-KW"/>
</dbReference>
<dbReference type="InterPro" id="IPR003188">
    <property type="entry name" value="PTS_IIA_lac/cel"/>
</dbReference>
<dbReference type="EMBL" id="NASK01000099">
    <property type="protein sequence ID" value="OTQ48905.1"/>
    <property type="molecule type" value="Genomic_DNA"/>
</dbReference>
<dbReference type="InterPro" id="IPR036542">
    <property type="entry name" value="PTS_IIA_lac/cel_sf"/>
</dbReference>
<evidence type="ECO:0000256" key="1">
    <source>
        <dbReference type="ARBA" id="ARBA00022448"/>
    </source>
</evidence>
<keyword evidence="2" id="KW-0762">Sugar transport</keyword>
<evidence type="ECO:0000313" key="8">
    <source>
        <dbReference type="EMBL" id="OTQ48905.1"/>
    </source>
</evidence>
<evidence type="ECO:0000256" key="6">
    <source>
        <dbReference type="PIRSR" id="PIRSR000699-2"/>
    </source>
</evidence>
<gene>
    <name evidence="8" type="ORF">B6D06_08245</name>
</gene>
<dbReference type="SUPFAM" id="SSF46973">
    <property type="entry name" value="Enzyme IIa from lactose specific PTS, IIa-lac"/>
    <property type="match status" value="1"/>
</dbReference>
<feature type="modified residue" description="Phosphohistidine; by HPr" evidence="7">
    <location>
        <position position="76"/>
    </location>
</feature>
<dbReference type="PROSITE" id="PS51095">
    <property type="entry name" value="PTS_EIIA_TYPE_3"/>
    <property type="match status" value="1"/>
</dbReference>
<keyword evidence="6" id="KW-0479">Metal-binding</keyword>
<evidence type="ECO:0000256" key="7">
    <source>
        <dbReference type="PROSITE-ProRule" id="PRU00418"/>
    </source>
</evidence>
<dbReference type="RefSeq" id="WP_065577607.1">
    <property type="nucleotide sequence ID" value="NZ_LZGI01000001.1"/>
</dbReference>
<keyword evidence="4" id="KW-0598">Phosphotransferase system</keyword>
<sequence>MTDIEQVIMNLIVNSGAAKSFAYNALTKVNEKDYQGSDTDLQQAHEYLKLAHNEQTALLTMEANGEKIMISALFIHAQDHLMAAISEITLIEQIIDLRKTVNSLLAN</sequence>
<dbReference type="AlphaFoldDB" id="A0A242NTL0"/>
<dbReference type="OrthoDB" id="350602at2"/>
<dbReference type="Pfam" id="PF02255">
    <property type="entry name" value="PTS_IIA"/>
    <property type="match status" value="1"/>
</dbReference>
<dbReference type="Proteomes" id="UP000194968">
    <property type="component" value="Unassembled WGS sequence"/>
</dbReference>
<evidence type="ECO:0000256" key="2">
    <source>
        <dbReference type="ARBA" id="ARBA00022597"/>
    </source>
</evidence>
<feature type="binding site" evidence="6">
    <location>
        <position position="79"/>
    </location>
    <ligand>
        <name>Mg(2+)</name>
        <dbReference type="ChEBI" id="CHEBI:18420"/>
        <note>ligand shared between all trimeric partners</note>
    </ligand>
</feature>
<comment type="caution">
    <text evidence="8">The sequence shown here is derived from an EMBL/GenBank/DDBJ whole genome shotgun (WGS) entry which is preliminary data.</text>
</comment>
<dbReference type="GO" id="GO:0046872">
    <property type="term" value="F:metal ion binding"/>
    <property type="evidence" value="ECO:0007669"/>
    <property type="project" value="UniProtKB-KW"/>
</dbReference>
<feature type="active site" description="Tele-phosphohistidine intermediate" evidence="5">
    <location>
        <position position="76"/>
    </location>
</feature>
<evidence type="ECO:0000313" key="9">
    <source>
        <dbReference type="Proteomes" id="UP000194968"/>
    </source>
</evidence>
<dbReference type="PANTHER" id="PTHR34382">
    <property type="entry name" value="PTS SYSTEM N,N'-DIACETYLCHITOBIOSE-SPECIFIC EIIA COMPONENT"/>
    <property type="match status" value="1"/>
</dbReference>
<dbReference type="GO" id="GO:0009401">
    <property type="term" value="P:phosphoenolpyruvate-dependent sugar phosphotransferase system"/>
    <property type="evidence" value="ECO:0007669"/>
    <property type="project" value="UniProtKB-KW"/>
</dbReference>
<dbReference type="PANTHER" id="PTHR34382:SF7">
    <property type="entry name" value="PTS SYSTEM N,N'-DIACETYLCHITOBIOSE-SPECIFIC EIIA COMPONENT"/>
    <property type="match status" value="1"/>
</dbReference>
<evidence type="ECO:0000256" key="3">
    <source>
        <dbReference type="ARBA" id="ARBA00022679"/>
    </source>
</evidence>
<protein>
    <submittedName>
        <fullName evidence="8">PTS lactose/cellobiose transporter subunit IIA</fullName>
    </submittedName>
</protein>
<keyword evidence="3" id="KW-0808">Transferase</keyword>
<evidence type="ECO:0000256" key="5">
    <source>
        <dbReference type="PIRSR" id="PIRSR000699-1"/>
    </source>
</evidence>
<keyword evidence="1" id="KW-0813">Transport</keyword>
<accession>A0A242NTL0</accession>
<dbReference type="Gene3D" id="1.20.58.80">
    <property type="entry name" value="Phosphotransferase system, lactose/cellobiose-type IIA subunit"/>
    <property type="match status" value="1"/>
</dbReference>
<organism evidence="8 9">
    <name type="scientific">Gilliamella apis</name>
    <dbReference type="NCBI Taxonomy" id="1970738"/>
    <lineage>
        <taxon>Bacteria</taxon>
        <taxon>Pseudomonadati</taxon>
        <taxon>Pseudomonadota</taxon>
        <taxon>Gammaproteobacteria</taxon>
        <taxon>Orbales</taxon>
        <taxon>Orbaceae</taxon>
        <taxon>Gilliamella</taxon>
    </lineage>
</organism>